<gene>
    <name evidence="1" type="ORF">CLOSTHATH_00126</name>
</gene>
<dbReference type="Proteomes" id="UP000004968">
    <property type="component" value="Unassembled WGS sequence"/>
</dbReference>
<dbReference type="HOGENOM" id="CLU_1123341_0_0_9"/>
<comment type="caution">
    <text evidence="1">The sequence shown here is derived from an EMBL/GenBank/DDBJ whole genome shotgun (WGS) entry which is preliminary data.</text>
</comment>
<organism evidence="1 2">
    <name type="scientific">Hungatella hathewayi DSM 13479</name>
    <dbReference type="NCBI Taxonomy" id="566550"/>
    <lineage>
        <taxon>Bacteria</taxon>
        <taxon>Bacillati</taxon>
        <taxon>Bacillota</taxon>
        <taxon>Clostridia</taxon>
        <taxon>Lachnospirales</taxon>
        <taxon>Lachnospiraceae</taxon>
        <taxon>Hungatella</taxon>
    </lineage>
</organism>
<evidence type="ECO:0000313" key="2">
    <source>
        <dbReference type="Proteomes" id="UP000004968"/>
    </source>
</evidence>
<reference evidence="1 2" key="1">
    <citation type="submission" date="2010-01" db="EMBL/GenBank/DDBJ databases">
        <authorList>
            <person name="Weinstock G."/>
            <person name="Sodergren E."/>
            <person name="Clifton S."/>
            <person name="Fulton L."/>
            <person name="Fulton B."/>
            <person name="Courtney L."/>
            <person name="Fronick C."/>
            <person name="Harrison M."/>
            <person name="Strong C."/>
            <person name="Farmer C."/>
            <person name="Delahaunty K."/>
            <person name="Markovic C."/>
            <person name="Hall O."/>
            <person name="Minx P."/>
            <person name="Tomlinson C."/>
            <person name="Mitreva M."/>
            <person name="Nelson J."/>
            <person name="Hou S."/>
            <person name="Wollam A."/>
            <person name="Pepin K.H."/>
            <person name="Johnson M."/>
            <person name="Bhonagiri V."/>
            <person name="Nash W.E."/>
            <person name="Warren W."/>
            <person name="Chinwalla A."/>
            <person name="Mardis E.R."/>
            <person name="Wilson R.K."/>
        </authorList>
    </citation>
    <scope>NUCLEOTIDE SEQUENCE [LARGE SCALE GENOMIC DNA]</scope>
    <source>
        <strain evidence="1 2">DSM 13479</strain>
    </source>
</reference>
<accession>D3A956</accession>
<evidence type="ECO:0008006" key="3">
    <source>
        <dbReference type="Google" id="ProtNLM"/>
    </source>
</evidence>
<proteinExistence type="predicted"/>
<dbReference type="AlphaFoldDB" id="D3A956"/>
<protein>
    <recommendedName>
        <fullName evidence="3">Cupin domain protein</fullName>
    </recommendedName>
</protein>
<sequence length="273" mass="31092">MNQINISIGRRRKAMAKVLISRGKDYNPTDYVNGLAREEVLPGVCDEITMHRCTLKAGTALKPAVYAFEEKMQIFLFVMGNGYITTDTEAYRIDDRAVFVPNFNKDEILIKAGTEDLSYIHIVGEMTRWDQERMKIDHIVLPRFRLLKDSWEYTEGFTGDAGSNIKSHMVLEHEYLGRYSMGWNCGKGPTFIGTHVHEDLLQWYLNMPGSSFTYHAGDETVSVESSDITFTEIGSPHGSEASEGQCIDYVWFELAINGYIHDDDILKEHIANE</sequence>
<dbReference type="EMBL" id="ACIO01000010">
    <property type="protein sequence ID" value="EFD01659.1"/>
    <property type="molecule type" value="Genomic_DNA"/>
</dbReference>
<evidence type="ECO:0000313" key="1">
    <source>
        <dbReference type="EMBL" id="EFD01659.1"/>
    </source>
</evidence>
<name>D3A956_9FIRM</name>